<dbReference type="InterPro" id="IPR033469">
    <property type="entry name" value="CYTH-like_dom_sf"/>
</dbReference>
<evidence type="ECO:0000313" key="2">
    <source>
        <dbReference type="Proteomes" id="UP000199155"/>
    </source>
</evidence>
<protein>
    <submittedName>
        <fullName evidence="1">Uncharacterized protein</fullName>
    </submittedName>
</protein>
<dbReference type="Gene3D" id="2.40.320.10">
    <property type="entry name" value="Hypothetical Protein Pfu-838710-001"/>
    <property type="match status" value="1"/>
</dbReference>
<name>A0A1G9GKW6_9ACTN</name>
<accession>A0A1G9GKW6</accession>
<dbReference type="Proteomes" id="UP000199155">
    <property type="component" value="Unassembled WGS sequence"/>
</dbReference>
<sequence length="53" mass="5614">MLASLPAVELSKTRLSVPPLGVDVFGADLRGLVLAEAEFTTDEEAQSFEPPAQ</sequence>
<proteinExistence type="predicted"/>
<gene>
    <name evidence="1" type="ORF">SAMN05421806_11654</name>
</gene>
<dbReference type="EMBL" id="FNFF01000016">
    <property type="protein sequence ID" value="SDL01155.1"/>
    <property type="molecule type" value="Genomic_DNA"/>
</dbReference>
<evidence type="ECO:0000313" key="1">
    <source>
        <dbReference type="EMBL" id="SDL01155.1"/>
    </source>
</evidence>
<keyword evidence="2" id="KW-1185">Reference proteome</keyword>
<dbReference type="AlphaFoldDB" id="A0A1G9GKW6"/>
<reference evidence="1 2" key="1">
    <citation type="submission" date="2016-10" db="EMBL/GenBank/DDBJ databases">
        <authorList>
            <person name="de Groot N.N."/>
        </authorList>
    </citation>
    <scope>NUCLEOTIDE SEQUENCE [LARGE SCALE GENOMIC DNA]</scope>
    <source>
        <strain evidence="1 2">CGMCC 4.5727</strain>
    </source>
</reference>
<dbReference type="RefSeq" id="WP_176953933.1">
    <property type="nucleotide sequence ID" value="NZ_FNFF01000016.1"/>
</dbReference>
<organism evidence="1 2">
    <name type="scientific">Streptomyces indicus</name>
    <dbReference type="NCBI Taxonomy" id="417292"/>
    <lineage>
        <taxon>Bacteria</taxon>
        <taxon>Bacillati</taxon>
        <taxon>Actinomycetota</taxon>
        <taxon>Actinomycetes</taxon>
        <taxon>Kitasatosporales</taxon>
        <taxon>Streptomycetaceae</taxon>
        <taxon>Streptomyces</taxon>
    </lineage>
</organism>
<dbReference type="SUPFAM" id="SSF55154">
    <property type="entry name" value="CYTH-like phosphatases"/>
    <property type="match status" value="1"/>
</dbReference>
<dbReference type="STRING" id="417292.SAMN05421806_11654"/>